<proteinExistence type="inferred from homology"/>
<dbReference type="AlphaFoldDB" id="A0A0K8MBN7"/>
<evidence type="ECO:0000259" key="7">
    <source>
        <dbReference type="Pfam" id="PF03444"/>
    </source>
</evidence>
<dbReference type="PANTHER" id="PTHR34824">
    <property type="entry name" value="HEAT-INDUCIBLE TRANSCRIPTION REPRESSOR HRCA"/>
    <property type="match status" value="1"/>
</dbReference>
<evidence type="ECO:0000313" key="9">
    <source>
        <dbReference type="Proteomes" id="UP000036771"/>
    </source>
</evidence>
<accession>A0A0K8MBN7</accession>
<reference evidence="8 9" key="1">
    <citation type="submission" date="2015-03" db="EMBL/GenBank/DDBJ databases">
        <title>Caedibacter varicaedens, whole genome shotgun sequence.</title>
        <authorList>
            <person name="Suzuki H."/>
            <person name="Dapper A.L."/>
            <person name="Gibson A.K."/>
            <person name="Jackson C."/>
            <person name="Lee H."/>
            <person name="Pejaver V.R."/>
            <person name="Doak T."/>
            <person name="Lynch M."/>
        </authorList>
    </citation>
    <scope>NUCLEOTIDE SEQUENCE [LARGE SCALE GENOMIC DNA]</scope>
</reference>
<evidence type="ECO:0000259" key="6">
    <source>
        <dbReference type="Pfam" id="PF01628"/>
    </source>
</evidence>
<name>A0A0K8MBN7_9PROT</name>
<dbReference type="Pfam" id="PF01628">
    <property type="entry name" value="HrcA"/>
    <property type="match status" value="1"/>
</dbReference>
<evidence type="ECO:0000256" key="2">
    <source>
        <dbReference type="ARBA" id="ARBA00023015"/>
    </source>
</evidence>
<dbReference type="GO" id="GO:0045892">
    <property type="term" value="P:negative regulation of DNA-templated transcription"/>
    <property type="evidence" value="ECO:0007669"/>
    <property type="project" value="UniProtKB-UniRule"/>
</dbReference>
<dbReference type="InterPro" id="IPR036388">
    <property type="entry name" value="WH-like_DNA-bd_sf"/>
</dbReference>
<organism evidence="8 9">
    <name type="scientific">Caedimonas varicaedens</name>
    <dbReference type="NCBI Taxonomy" id="1629334"/>
    <lineage>
        <taxon>Bacteria</taxon>
        <taxon>Pseudomonadati</taxon>
        <taxon>Pseudomonadota</taxon>
        <taxon>Alphaproteobacteria</taxon>
        <taxon>Holosporales</taxon>
        <taxon>Caedimonadaceae</taxon>
        <taxon>Caedimonas</taxon>
    </lineage>
</organism>
<dbReference type="OrthoDB" id="9783139at2"/>
<dbReference type="PIRSF" id="PIRSF005485">
    <property type="entry name" value="HrcA"/>
    <property type="match status" value="1"/>
</dbReference>
<dbReference type="InterPro" id="IPR023120">
    <property type="entry name" value="WHTH_transcript_rep_HrcA_IDD"/>
</dbReference>
<dbReference type="InterPro" id="IPR005104">
    <property type="entry name" value="WHTH_HrcA_DNA-bd"/>
</dbReference>
<sequence length="344" mass="37660">MLSLLNERSREIFRLLVNAYCQSGEPIGSRTVAEHMGLSLSPATIRNVMSQLEDLGLLYSPHPSAGRLPTDAGLRLFIDGLLEIGTLAPDDRQSLETQCDPIGKSLPSLLHESMGTLSALSRCASLVLAPKCESTLRHIEFIALDPGRALVILVTTDGIVENRIIEIPLGTPLSALVQATNFINMRLANRLLPEILETVRNELQNCRNEIDTLVQTIVETGLGIWAGDLESGQLIIRGQSQLLKEVEEGEGLEKLQYLFEELETQGNLMKLLDACCQAEGIQIFIGSANSLFNHTGCSMVVAPYRNRRHQIVGAIGVIGPTHINYARIIPMVDYTSQLLSRSLG</sequence>
<evidence type="ECO:0000256" key="3">
    <source>
        <dbReference type="ARBA" id="ARBA00023016"/>
    </source>
</evidence>
<comment type="similarity">
    <text evidence="5">Belongs to the HrcA family.</text>
</comment>
<dbReference type="SUPFAM" id="SSF55781">
    <property type="entry name" value="GAF domain-like"/>
    <property type="match status" value="1"/>
</dbReference>
<dbReference type="NCBIfam" id="TIGR00331">
    <property type="entry name" value="hrcA"/>
    <property type="match status" value="1"/>
</dbReference>
<dbReference type="EMBL" id="BBVC01000020">
    <property type="protein sequence ID" value="GAO97926.1"/>
    <property type="molecule type" value="Genomic_DNA"/>
</dbReference>
<dbReference type="Pfam" id="PF03444">
    <property type="entry name" value="WHD_HrcA"/>
    <property type="match status" value="1"/>
</dbReference>
<dbReference type="Gene3D" id="3.30.450.40">
    <property type="match status" value="1"/>
</dbReference>
<feature type="domain" description="Winged helix-turn-helix transcription repressor HrcA DNA-binding" evidence="7">
    <location>
        <begin position="6"/>
        <end position="72"/>
    </location>
</feature>
<evidence type="ECO:0000256" key="4">
    <source>
        <dbReference type="ARBA" id="ARBA00023163"/>
    </source>
</evidence>
<dbReference type="Proteomes" id="UP000036771">
    <property type="component" value="Unassembled WGS sequence"/>
</dbReference>
<keyword evidence="4 5" id="KW-0804">Transcription</keyword>
<evidence type="ECO:0000313" key="8">
    <source>
        <dbReference type="EMBL" id="GAO97926.1"/>
    </source>
</evidence>
<dbReference type="STRING" id="1629334.Cva_00567"/>
<evidence type="ECO:0000256" key="5">
    <source>
        <dbReference type="HAMAP-Rule" id="MF_00081"/>
    </source>
</evidence>
<keyword evidence="9" id="KW-1185">Reference proteome</keyword>
<comment type="caution">
    <text evidence="8">The sequence shown here is derived from an EMBL/GenBank/DDBJ whole genome shotgun (WGS) entry which is preliminary data.</text>
</comment>
<dbReference type="Gene3D" id="3.30.390.60">
    <property type="entry name" value="Heat-inducible transcription repressor hrca homolog, domain 3"/>
    <property type="match status" value="1"/>
</dbReference>
<dbReference type="Gene3D" id="1.10.10.10">
    <property type="entry name" value="Winged helix-like DNA-binding domain superfamily/Winged helix DNA-binding domain"/>
    <property type="match status" value="1"/>
</dbReference>
<feature type="domain" description="Heat-inducible transcription repressor HrcA C-terminal" evidence="6">
    <location>
        <begin position="109"/>
        <end position="329"/>
    </location>
</feature>
<dbReference type="GO" id="GO:0003677">
    <property type="term" value="F:DNA binding"/>
    <property type="evidence" value="ECO:0007669"/>
    <property type="project" value="InterPro"/>
</dbReference>
<keyword evidence="3 5" id="KW-0346">Stress response</keyword>
<dbReference type="InterPro" id="IPR029016">
    <property type="entry name" value="GAF-like_dom_sf"/>
</dbReference>
<dbReference type="PANTHER" id="PTHR34824:SF1">
    <property type="entry name" value="HEAT-INDUCIBLE TRANSCRIPTION REPRESSOR HRCA"/>
    <property type="match status" value="1"/>
</dbReference>
<dbReference type="SUPFAM" id="SSF46785">
    <property type="entry name" value="Winged helix' DNA-binding domain"/>
    <property type="match status" value="1"/>
</dbReference>
<keyword evidence="1 5" id="KW-0678">Repressor</keyword>
<evidence type="ECO:0000256" key="1">
    <source>
        <dbReference type="ARBA" id="ARBA00022491"/>
    </source>
</evidence>
<protein>
    <recommendedName>
        <fullName evidence="5">Heat-inducible transcription repressor HrcA</fullName>
    </recommendedName>
</protein>
<dbReference type="HAMAP" id="MF_00081">
    <property type="entry name" value="HrcA"/>
    <property type="match status" value="1"/>
</dbReference>
<gene>
    <name evidence="5 8" type="primary">hrcA</name>
    <name evidence="8" type="ORF">Cva_00567</name>
</gene>
<comment type="function">
    <text evidence="5">Negative regulator of class I heat shock genes (grpE-dnaK-dnaJ and groELS operons). Prevents heat-shock induction of these operons.</text>
</comment>
<dbReference type="InterPro" id="IPR036390">
    <property type="entry name" value="WH_DNA-bd_sf"/>
</dbReference>
<dbReference type="InterPro" id="IPR002571">
    <property type="entry name" value="HrcA"/>
</dbReference>
<dbReference type="InterPro" id="IPR021153">
    <property type="entry name" value="HrcA_C"/>
</dbReference>
<keyword evidence="2 5" id="KW-0805">Transcription regulation</keyword>